<evidence type="ECO:0000313" key="7">
    <source>
        <dbReference type="EMBL" id="KAL0477333.1"/>
    </source>
</evidence>
<dbReference type="PANTHER" id="PTHR11266">
    <property type="entry name" value="PEROXISOMAL MEMBRANE PROTEIN 2, PXMP2 MPV17"/>
    <property type="match status" value="1"/>
</dbReference>
<keyword evidence="5 6" id="KW-0472">Membrane</keyword>
<comment type="subcellular location">
    <subcellularLocation>
        <location evidence="1">Membrane</location>
        <topology evidence="1">Multi-pass membrane protein</topology>
    </subcellularLocation>
</comment>
<dbReference type="PANTHER" id="PTHR11266:SF17">
    <property type="entry name" value="PROTEIN MPV17"/>
    <property type="match status" value="1"/>
</dbReference>
<gene>
    <name evidence="7" type="ORF">AKO1_005826</name>
</gene>
<evidence type="ECO:0000256" key="6">
    <source>
        <dbReference type="RuleBase" id="RU363053"/>
    </source>
</evidence>
<keyword evidence="4 6" id="KW-1133">Transmembrane helix</keyword>
<name>A0AAW2YIY5_9EUKA</name>
<dbReference type="Pfam" id="PF04117">
    <property type="entry name" value="Mpv17_PMP22"/>
    <property type="match status" value="1"/>
</dbReference>
<dbReference type="InterPro" id="IPR007248">
    <property type="entry name" value="Mpv17_PMP22"/>
</dbReference>
<feature type="transmembrane region" description="Helical" evidence="6">
    <location>
        <begin position="158"/>
        <end position="186"/>
    </location>
</feature>
<keyword evidence="8" id="KW-1185">Reference proteome</keyword>
<comment type="similarity">
    <text evidence="2 6">Belongs to the peroxisomal membrane protein PXMP2/4 family.</text>
</comment>
<organism evidence="7 8">
    <name type="scientific">Acrasis kona</name>
    <dbReference type="NCBI Taxonomy" id="1008807"/>
    <lineage>
        <taxon>Eukaryota</taxon>
        <taxon>Discoba</taxon>
        <taxon>Heterolobosea</taxon>
        <taxon>Tetramitia</taxon>
        <taxon>Eutetramitia</taxon>
        <taxon>Acrasidae</taxon>
        <taxon>Acrasis</taxon>
    </lineage>
</organism>
<sequence>MRRLLASYSRALNNSPNTTKAITAGTLAAIGDAFSQGLEAYSGKRDHYDYMRTLKFSSYGFIIVGPMLHQWYKVLNSLKAPLKLETLSRYNFSEARKTQIVEGTRVAKQVFIDQAFFAPASLVLFFAYINVVEGLSVDDLKKKLEKDMWPTLVANWKLWPAVQFVNFALVPLAYRVLVVNFVSILWNAYLSYVQYGK</sequence>
<evidence type="ECO:0000256" key="4">
    <source>
        <dbReference type="ARBA" id="ARBA00022989"/>
    </source>
</evidence>
<feature type="transmembrane region" description="Helical" evidence="6">
    <location>
        <begin position="116"/>
        <end position="137"/>
    </location>
</feature>
<accession>A0AAW2YIY5</accession>
<dbReference type="Proteomes" id="UP001431209">
    <property type="component" value="Unassembled WGS sequence"/>
</dbReference>
<comment type="caution">
    <text evidence="7">The sequence shown here is derived from an EMBL/GenBank/DDBJ whole genome shotgun (WGS) entry which is preliminary data.</text>
</comment>
<reference evidence="7 8" key="1">
    <citation type="submission" date="2024-03" db="EMBL/GenBank/DDBJ databases">
        <title>The Acrasis kona genome and developmental transcriptomes reveal deep origins of eukaryotic multicellular pathways.</title>
        <authorList>
            <person name="Sheikh S."/>
            <person name="Fu C.-J."/>
            <person name="Brown M.W."/>
            <person name="Baldauf S.L."/>
        </authorList>
    </citation>
    <scope>NUCLEOTIDE SEQUENCE [LARGE SCALE GENOMIC DNA]</scope>
    <source>
        <strain evidence="7 8">ATCC MYA-3509</strain>
    </source>
</reference>
<keyword evidence="3 6" id="KW-0812">Transmembrane</keyword>
<dbReference type="EMBL" id="JAOPGA020000167">
    <property type="protein sequence ID" value="KAL0477333.1"/>
    <property type="molecule type" value="Genomic_DNA"/>
</dbReference>
<protein>
    <submittedName>
        <fullName evidence="7">SYM1</fullName>
    </submittedName>
</protein>
<dbReference type="GO" id="GO:0005739">
    <property type="term" value="C:mitochondrion"/>
    <property type="evidence" value="ECO:0007669"/>
    <property type="project" value="TreeGrafter"/>
</dbReference>
<evidence type="ECO:0000256" key="2">
    <source>
        <dbReference type="ARBA" id="ARBA00006824"/>
    </source>
</evidence>
<evidence type="ECO:0000256" key="3">
    <source>
        <dbReference type="ARBA" id="ARBA00022692"/>
    </source>
</evidence>
<proteinExistence type="inferred from homology"/>
<dbReference type="AlphaFoldDB" id="A0AAW2YIY5"/>
<evidence type="ECO:0000256" key="1">
    <source>
        <dbReference type="ARBA" id="ARBA00004141"/>
    </source>
</evidence>
<evidence type="ECO:0000256" key="5">
    <source>
        <dbReference type="ARBA" id="ARBA00023136"/>
    </source>
</evidence>
<evidence type="ECO:0000313" key="8">
    <source>
        <dbReference type="Proteomes" id="UP001431209"/>
    </source>
</evidence>
<dbReference type="GO" id="GO:0016020">
    <property type="term" value="C:membrane"/>
    <property type="evidence" value="ECO:0007669"/>
    <property type="project" value="UniProtKB-SubCell"/>
</dbReference>